<dbReference type="PANTHER" id="PTHR47966:SF57">
    <property type="entry name" value="PEPTIDASE A1 DOMAIN-CONTAINING PROTEIN"/>
    <property type="match status" value="1"/>
</dbReference>
<feature type="signal peptide" evidence="4">
    <location>
        <begin position="1"/>
        <end position="26"/>
    </location>
</feature>
<feature type="region of interest" description="Disordered" evidence="3">
    <location>
        <begin position="470"/>
        <end position="639"/>
    </location>
</feature>
<sequence>MRRHWAQDTLYAVTVLAILFPLDVLAASLPEASRVADPGGPLSIAFSLASSKELVGHRIYVTNVSVAGSMHEVVIDTGSSDLWVDTTLGTPEPDAGRPLPIIADTGVSALLEYGVEDVYTYALGSVQYATVQVPSASRDNLVVYNQSFVNVPGTTNITQYGNEGILGLAPPGGWSVVREVLEETTWDADPFLATMFKGHPEIEQFFTLSFRPRDATGLVTSGLVTFGAVRPGLSAILDAPKIPLMTGRFWDVASRGFLVDGIVVNPSDSDTDELRFILDSGVYATFAPPEYVRAIYSPVAGSSPLEDGTWSVPCDTRMNVSILLGETAYGIHPIDMTEVYAIGEAEDSPGTWKPLCKGLFQSNIDTQIPFLIGLNVLRNLHVLHHYGEGDGSSESHVQIIEATNMAQAFDEFHTMNAVRINAFIREMDVSRGLQDLSSESTSLELPVESALNPVLGISRLNLSLRRWLSTSEHDDERETTPAKRHRAESESEEQEPKQQKETEEVKEVTQGVRDVELEDEKPKPESSATKEKAEVEKAEPETATGAEEAAAVPLPDSPELKATAEGEEKPQEKEDADADAEGEEDVKVKEDEAASAADSEASSSASPKKTVPSAASTHEDVPGLSLTAETTPAAAIVEA</sequence>
<dbReference type="Proteomes" id="UP000313359">
    <property type="component" value="Unassembled WGS sequence"/>
</dbReference>
<evidence type="ECO:0000256" key="2">
    <source>
        <dbReference type="ARBA" id="ARBA00022750"/>
    </source>
</evidence>
<keyword evidence="2" id="KW-0064">Aspartyl protease</keyword>
<comment type="similarity">
    <text evidence="1">Belongs to the peptidase A1 family.</text>
</comment>
<evidence type="ECO:0000256" key="4">
    <source>
        <dbReference type="SAM" id="SignalP"/>
    </source>
</evidence>
<dbReference type="InterPro" id="IPR021109">
    <property type="entry name" value="Peptidase_aspartic_dom_sf"/>
</dbReference>
<protein>
    <submittedName>
        <fullName evidence="6">Acid protease</fullName>
    </submittedName>
</protein>
<feature type="compositionally biased region" description="Basic and acidic residues" evidence="3">
    <location>
        <begin position="494"/>
        <end position="507"/>
    </location>
</feature>
<feature type="compositionally biased region" description="Low complexity" evidence="3">
    <location>
        <begin position="541"/>
        <end position="551"/>
    </location>
</feature>
<dbReference type="OrthoDB" id="3269227at2759"/>
<evidence type="ECO:0000313" key="7">
    <source>
        <dbReference type="Proteomes" id="UP000313359"/>
    </source>
</evidence>
<dbReference type="SUPFAM" id="SSF50630">
    <property type="entry name" value="Acid proteases"/>
    <property type="match status" value="1"/>
</dbReference>
<dbReference type="AlphaFoldDB" id="A0A5C2SEW3"/>
<feature type="compositionally biased region" description="Acidic residues" evidence="3">
    <location>
        <begin position="574"/>
        <end position="584"/>
    </location>
</feature>
<reference evidence="6" key="1">
    <citation type="journal article" date="2018" name="Genome Biol. Evol.">
        <title>Genomics and development of Lentinus tigrinus, a white-rot wood-decaying mushroom with dimorphic fruiting bodies.</title>
        <authorList>
            <person name="Wu B."/>
            <person name="Xu Z."/>
            <person name="Knudson A."/>
            <person name="Carlson A."/>
            <person name="Chen N."/>
            <person name="Kovaka S."/>
            <person name="LaButti K."/>
            <person name="Lipzen A."/>
            <person name="Pennachio C."/>
            <person name="Riley R."/>
            <person name="Schakwitz W."/>
            <person name="Umezawa K."/>
            <person name="Ohm R.A."/>
            <person name="Grigoriev I.V."/>
            <person name="Nagy L.G."/>
            <person name="Gibbons J."/>
            <person name="Hibbett D."/>
        </authorList>
    </citation>
    <scope>NUCLEOTIDE SEQUENCE [LARGE SCALE GENOMIC DNA]</scope>
    <source>
        <strain evidence="6">ALCF2SS1-6</strain>
    </source>
</reference>
<dbReference type="GO" id="GO:0004190">
    <property type="term" value="F:aspartic-type endopeptidase activity"/>
    <property type="evidence" value="ECO:0007669"/>
    <property type="project" value="UniProtKB-KW"/>
</dbReference>
<feature type="domain" description="Peptidase A1" evidence="5">
    <location>
        <begin position="60"/>
        <end position="394"/>
    </location>
</feature>
<proteinExistence type="inferred from homology"/>
<dbReference type="CDD" id="cd05471">
    <property type="entry name" value="pepsin_like"/>
    <property type="match status" value="1"/>
</dbReference>
<dbReference type="PANTHER" id="PTHR47966">
    <property type="entry name" value="BETA-SITE APP-CLEAVING ENZYME, ISOFORM A-RELATED"/>
    <property type="match status" value="1"/>
</dbReference>
<feature type="compositionally biased region" description="Low complexity" evidence="3">
    <location>
        <begin position="594"/>
        <end position="606"/>
    </location>
</feature>
<feature type="chain" id="PRO_5022920560" evidence="4">
    <location>
        <begin position="27"/>
        <end position="639"/>
    </location>
</feature>
<keyword evidence="4" id="KW-0732">Signal</keyword>
<evidence type="ECO:0000313" key="6">
    <source>
        <dbReference type="EMBL" id="RPD61679.1"/>
    </source>
</evidence>
<dbReference type="PROSITE" id="PS00141">
    <property type="entry name" value="ASP_PROTEASE"/>
    <property type="match status" value="1"/>
</dbReference>
<dbReference type="InterPro" id="IPR033121">
    <property type="entry name" value="PEPTIDASE_A1"/>
</dbReference>
<dbReference type="GO" id="GO:0006508">
    <property type="term" value="P:proteolysis"/>
    <property type="evidence" value="ECO:0007669"/>
    <property type="project" value="UniProtKB-KW"/>
</dbReference>
<dbReference type="InterPro" id="IPR001969">
    <property type="entry name" value="Aspartic_peptidase_AS"/>
</dbReference>
<organism evidence="6 7">
    <name type="scientific">Lentinus tigrinus ALCF2SS1-6</name>
    <dbReference type="NCBI Taxonomy" id="1328759"/>
    <lineage>
        <taxon>Eukaryota</taxon>
        <taxon>Fungi</taxon>
        <taxon>Dikarya</taxon>
        <taxon>Basidiomycota</taxon>
        <taxon>Agaricomycotina</taxon>
        <taxon>Agaricomycetes</taxon>
        <taxon>Polyporales</taxon>
        <taxon>Polyporaceae</taxon>
        <taxon>Lentinus</taxon>
    </lineage>
</organism>
<feature type="compositionally biased region" description="Basic and acidic residues" evidence="3">
    <location>
        <begin position="471"/>
        <end position="481"/>
    </location>
</feature>
<dbReference type="PROSITE" id="PS51767">
    <property type="entry name" value="PEPTIDASE_A1"/>
    <property type="match status" value="1"/>
</dbReference>
<keyword evidence="2" id="KW-0378">Hydrolase</keyword>
<dbReference type="STRING" id="1328759.A0A5C2SEW3"/>
<keyword evidence="6" id="KW-0645">Protease</keyword>
<gene>
    <name evidence="6" type="ORF">L227DRAFT_652413</name>
</gene>
<dbReference type="Pfam" id="PF00026">
    <property type="entry name" value="Asp"/>
    <property type="match status" value="1"/>
</dbReference>
<evidence type="ECO:0000256" key="1">
    <source>
        <dbReference type="ARBA" id="ARBA00007447"/>
    </source>
</evidence>
<feature type="compositionally biased region" description="Basic and acidic residues" evidence="3">
    <location>
        <begin position="558"/>
        <end position="573"/>
    </location>
</feature>
<evidence type="ECO:0000256" key="3">
    <source>
        <dbReference type="SAM" id="MobiDB-lite"/>
    </source>
</evidence>
<dbReference type="Gene3D" id="2.40.70.10">
    <property type="entry name" value="Acid Proteases"/>
    <property type="match status" value="2"/>
</dbReference>
<feature type="compositionally biased region" description="Basic and acidic residues" evidence="3">
    <location>
        <begin position="520"/>
        <end position="540"/>
    </location>
</feature>
<dbReference type="InterPro" id="IPR001461">
    <property type="entry name" value="Aspartic_peptidase_A1"/>
</dbReference>
<name>A0A5C2SEW3_9APHY</name>
<accession>A0A5C2SEW3</accession>
<keyword evidence="7" id="KW-1185">Reference proteome</keyword>
<dbReference type="EMBL" id="ML122261">
    <property type="protein sequence ID" value="RPD61679.1"/>
    <property type="molecule type" value="Genomic_DNA"/>
</dbReference>
<evidence type="ECO:0000259" key="5">
    <source>
        <dbReference type="PROSITE" id="PS51767"/>
    </source>
</evidence>
<dbReference type="InterPro" id="IPR034164">
    <property type="entry name" value="Pepsin-like_dom"/>
</dbReference>